<name>A0A1G2IGU1_9BACT</name>
<evidence type="ECO:0000256" key="1">
    <source>
        <dbReference type="SAM" id="Phobius"/>
    </source>
</evidence>
<dbReference type="InterPro" id="IPR013766">
    <property type="entry name" value="Thioredoxin_domain"/>
</dbReference>
<feature type="domain" description="Thioredoxin" evidence="2">
    <location>
        <begin position="82"/>
        <end position="200"/>
    </location>
</feature>
<dbReference type="Pfam" id="PF00085">
    <property type="entry name" value="Thioredoxin"/>
    <property type="match status" value="1"/>
</dbReference>
<feature type="transmembrane region" description="Helical" evidence="1">
    <location>
        <begin position="17"/>
        <end position="40"/>
    </location>
</feature>
<dbReference type="PROSITE" id="PS51352">
    <property type="entry name" value="THIOREDOXIN_2"/>
    <property type="match status" value="1"/>
</dbReference>
<keyword evidence="1" id="KW-1133">Transmembrane helix</keyword>
<comment type="caution">
    <text evidence="3">The sequence shown here is derived from an EMBL/GenBank/DDBJ whole genome shotgun (WGS) entry which is preliminary data.</text>
</comment>
<evidence type="ECO:0000313" key="3">
    <source>
        <dbReference type="EMBL" id="OGZ73999.1"/>
    </source>
</evidence>
<evidence type="ECO:0000259" key="2">
    <source>
        <dbReference type="PROSITE" id="PS51352"/>
    </source>
</evidence>
<evidence type="ECO:0000313" key="4">
    <source>
        <dbReference type="Proteomes" id="UP000176774"/>
    </source>
</evidence>
<dbReference type="Gene3D" id="3.40.30.10">
    <property type="entry name" value="Glutaredoxin"/>
    <property type="match status" value="1"/>
</dbReference>
<reference evidence="3 4" key="1">
    <citation type="journal article" date="2016" name="Nat. Commun.">
        <title>Thousands of microbial genomes shed light on interconnected biogeochemical processes in an aquifer system.</title>
        <authorList>
            <person name="Anantharaman K."/>
            <person name="Brown C.T."/>
            <person name="Hug L.A."/>
            <person name="Sharon I."/>
            <person name="Castelle C.J."/>
            <person name="Probst A.J."/>
            <person name="Thomas B.C."/>
            <person name="Singh A."/>
            <person name="Wilkins M.J."/>
            <person name="Karaoz U."/>
            <person name="Brodie E.L."/>
            <person name="Williams K.H."/>
            <person name="Hubbard S.S."/>
            <person name="Banfield J.F."/>
        </authorList>
    </citation>
    <scope>NUCLEOTIDE SEQUENCE [LARGE SCALE GENOMIC DNA]</scope>
</reference>
<gene>
    <name evidence="3" type="ORF">A2908_04730</name>
</gene>
<accession>A0A1G2IGU1</accession>
<dbReference type="InterPro" id="IPR036249">
    <property type="entry name" value="Thioredoxin-like_sf"/>
</dbReference>
<protein>
    <recommendedName>
        <fullName evidence="2">Thioredoxin domain-containing protein</fullName>
    </recommendedName>
</protein>
<proteinExistence type="predicted"/>
<dbReference type="Proteomes" id="UP000176774">
    <property type="component" value="Unassembled WGS sequence"/>
</dbReference>
<sequence length="200" mass="22421">MKNNLESILETRGEKGFALPMVIGVIALAVIIAGGGYFYIQNQSKVEEEKKAMMEKEAMEKKAGEIMNKKEGTMMTKYTGAVLAGTSSPLLDFTKADYDSAVASDKLIILYFYANWCPICKAEFPLMQEAFNEITNDKVVGFRINYKDNQTDSDEQNLAREFGVPYQHTKVFIKGGKQVLKAPDGWDKARYTTEINKAIN</sequence>
<dbReference type="EMBL" id="MHPA01000004">
    <property type="protein sequence ID" value="OGZ73999.1"/>
    <property type="molecule type" value="Genomic_DNA"/>
</dbReference>
<dbReference type="SUPFAM" id="SSF52833">
    <property type="entry name" value="Thioredoxin-like"/>
    <property type="match status" value="1"/>
</dbReference>
<keyword evidence="1" id="KW-0472">Membrane</keyword>
<dbReference type="CDD" id="cd02947">
    <property type="entry name" value="TRX_family"/>
    <property type="match status" value="1"/>
</dbReference>
<dbReference type="STRING" id="1802214.A2908_04730"/>
<keyword evidence="1" id="KW-0812">Transmembrane</keyword>
<dbReference type="AlphaFoldDB" id="A0A1G2IGU1"/>
<organism evidence="3 4">
    <name type="scientific">Candidatus Staskawiczbacteria bacterium RIFCSPLOWO2_01_FULL_38_12b</name>
    <dbReference type="NCBI Taxonomy" id="1802214"/>
    <lineage>
        <taxon>Bacteria</taxon>
        <taxon>Candidatus Staskawicziibacteriota</taxon>
    </lineage>
</organism>